<dbReference type="RefSeq" id="WP_310917986.1">
    <property type="nucleotide sequence ID" value="NZ_JAMQON010000001.1"/>
</dbReference>
<reference evidence="2 3" key="1">
    <citation type="submission" date="2022-06" db="EMBL/GenBank/DDBJ databases">
        <title>Haloarcula sp. a new haloarchaeum isolate from saline soil.</title>
        <authorList>
            <person name="Strakova D."/>
            <person name="Galisteo C."/>
            <person name="Sanchez-Porro C."/>
            <person name="Ventosa A."/>
        </authorList>
    </citation>
    <scope>NUCLEOTIDE SEQUENCE [LARGE SCALE GENOMIC DNA]</scope>
    <source>
        <strain evidence="2 3">S1CR25-12</strain>
    </source>
</reference>
<evidence type="ECO:0000313" key="2">
    <source>
        <dbReference type="EMBL" id="MDS0258420.1"/>
    </source>
</evidence>
<gene>
    <name evidence="2" type="ORF">NDI56_03230</name>
</gene>
<keyword evidence="3" id="KW-1185">Reference proteome</keyword>
<dbReference type="Proteomes" id="UP001259659">
    <property type="component" value="Unassembled WGS sequence"/>
</dbReference>
<comment type="caution">
    <text evidence="2">The sequence shown here is derived from an EMBL/GenBank/DDBJ whole genome shotgun (WGS) entry which is preliminary data.</text>
</comment>
<sequence length="55" mass="5421">MASGAAGERADVSTGPLAHGHVADSGGRELEPDDGAGRVGRREMSGGAASGHVHR</sequence>
<evidence type="ECO:0000313" key="3">
    <source>
        <dbReference type="Proteomes" id="UP001259659"/>
    </source>
</evidence>
<feature type="region of interest" description="Disordered" evidence="1">
    <location>
        <begin position="1"/>
        <end position="55"/>
    </location>
</feature>
<accession>A0ABU2F831</accession>
<protein>
    <submittedName>
        <fullName evidence="2">Uncharacterized protein</fullName>
    </submittedName>
</protein>
<name>A0ABU2F831_9EURY</name>
<dbReference type="EMBL" id="JAMQON010000001">
    <property type="protein sequence ID" value="MDS0258420.1"/>
    <property type="molecule type" value="Genomic_DNA"/>
</dbReference>
<proteinExistence type="predicted"/>
<evidence type="ECO:0000256" key="1">
    <source>
        <dbReference type="SAM" id="MobiDB-lite"/>
    </source>
</evidence>
<organism evidence="2 3">
    <name type="scientific">Haloarcula saliterrae</name>
    <dbReference type="NCBI Taxonomy" id="2950534"/>
    <lineage>
        <taxon>Archaea</taxon>
        <taxon>Methanobacteriati</taxon>
        <taxon>Methanobacteriota</taxon>
        <taxon>Stenosarchaea group</taxon>
        <taxon>Halobacteria</taxon>
        <taxon>Halobacteriales</taxon>
        <taxon>Haloarculaceae</taxon>
        <taxon>Haloarcula</taxon>
    </lineage>
</organism>